<accession>A0A930YAT6</accession>
<reference evidence="1" key="1">
    <citation type="submission" date="2020-11" db="EMBL/GenBank/DDBJ databases">
        <title>Gallibacterium anatis 1637, full genome, WGS.</title>
        <authorList>
            <person name="Laishevtcev A.I."/>
            <person name="Yakimova E.A."/>
            <person name="Petkovich D."/>
            <person name="Stepanova T.V."/>
            <person name="Kalendr R.S."/>
            <person name="Rubalsky E.O."/>
            <person name="Zulkarneev E.R."/>
            <person name="Aleshkin A.V."/>
        </authorList>
    </citation>
    <scope>NUCLEOTIDE SEQUENCE</scope>
    <source>
        <strain evidence="1">1637</strain>
    </source>
</reference>
<protein>
    <submittedName>
        <fullName evidence="1">Uncharacterized protein</fullName>
    </submittedName>
</protein>
<organism evidence="1">
    <name type="scientific">Gallibacterium anatis</name>
    <dbReference type="NCBI Taxonomy" id="750"/>
    <lineage>
        <taxon>Bacteria</taxon>
        <taxon>Pseudomonadati</taxon>
        <taxon>Pseudomonadota</taxon>
        <taxon>Gammaproteobacteria</taxon>
        <taxon>Pasteurellales</taxon>
        <taxon>Pasteurellaceae</taxon>
        <taxon>Gallibacterium</taxon>
    </lineage>
</organism>
<dbReference type="AlphaFoldDB" id="A0A930YAT6"/>
<sequence length="68" mass="8213">MVLTSERWKYYGFRCSRNDDETRFRCAQSDKQRIITDKLGNKVVVYNPKLDWMMRKDDDDDTSKRSIS</sequence>
<gene>
    <name evidence="1" type="ORF">INT80_12340</name>
</gene>
<name>A0A930YAT6_9PAST</name>
<proteinExistence type="predicted"/>
<comment type="caution">
    <text evidence="1">The sequence shown here is derived from an EMBL/GenBank/DDBJ whole genome shotgun (WGS) entry which is preliminary data.</text>
</comment>
<evidence type="ECO:0000313" key="1">
    <source>
        <dbReference type="EMBL" id="MBF4102953.1"/>
    </source>
</evidence>
<dbReference type="EMBL" id="JADION010000041">
    <property type="protein sequence ID" value="MBF4102953.1"/>
    <property type="molecule type" value="Genomic_DNA"/>
</dbReference>